<feature type="domain" description="BPTI/Kunitz inhibitor" evidence="6">
    <location>
        <begin position="1"/>
        <end position="51"/>
    </location>
</feature>
<dbReference type="InterPro" id="IPR050098">
    <property type="entry name" value="TFPI/VKTCI-like"/>
</dbReference>
<dbReference type="AlphaFoldDB" id="A0A0M5J0R1"/>
<keyword evidence="2" id="KW-0964">Secreted</keyword>
<name>A0A0M5J0R1_DROBS</name>
<dbReference type="InterPro" id="IPR002223">
    <property type="entry name" value="Kunitz_BPTI"/>
</dbReference>
<dbReference type="SUPFAM" id="SSF57362">
    <property type="entry name" value="BPTI-like"/>
    <property type="match status" value="2"/>
</dbReference>
<keyword evidence="4" id="KW-0722">Serine protease inhibitor</keyword>
<dbReference type="PROSITE" id="PS50279">
    <property type="entry name" value="BPTI_KUNITZ_2"/>
    <property type="match status" value="2"/>
</dbReference>
<evidence type="ECO:0000256" key="4">
    <source>
        <dbReference type="ARBA" id="ARBA00022900"/>
    </source>
</evidence>
<dbReference type="PANTHER" id="PTHR10083:SF217">
    <property type="entry name" value="BOOPHILIN-H2"/>
    <property type="match status" value="1"/>
</dbReference>
<organism evidence="7 8">
    <name type="scientific">Drosophila busckii</name>
    <name type="common">Fruit fly</name>
    <dbReference type="NCBI Taxonomy" id="30019"/>
    <lineage>
        <taxon>Eukaryota</taxon>
        <taxon>Metazoa</taxon>
        <taxon>Ecdysozoa</taxon>
        <taxon>Arthropoda</taxon>
        <taxon>Hexapoda</taxon>
        <taxon>Insecta</taxon>
        <taxon>Pterygota</taxon>
        <taxon>Neoptera</taxon>
        <taxon>Endopterygota</taxon>
        <taxon>Diptera</taxon>
        <taxon>Brachycera</taxon>
        <taxon>Muscomorpha</taxon>
        <taxon>Ephydroidea</taxon>
        <taxon>Drosophilidae</taxon>
        <taxon>Drosophila</taxon>
    </lineage>
</organism>
<reference evidence="7 8" key="1">
    <citation type="submission" date="2015-08" db="EMBL/GenBank/DDBJ databases">
        <title>Ancestral chromatin configuration constrains chromatin evolution on differentiating sex chromosomes in Drosophila.</title>
        <authorList>
            <person name="Zhou Q."/>
            <person name="Bachtrog D."/>
        </authorList>
    </citation>
    <scope>NUCLEOTIDE SEQUENCE [LARGE SCALE GENOMIC DNA]</scope>
    <source>
        <tissue evidence="7">Whole larvae</tissue>
    </source>
</reference>
<evidence type="ECO:0000256" key="3">
    <source>
        <dbReference type="ARBA" id="ARBA00022690"/>
    </source>
</evidence>
<protein>
    <submittedName>
        <fullName evidence="7">Maker654</fullName>
    </submittedName>
</protein>
<dbReference type="EMBL" id="CP012525">
    <property type="protein sequence ID" value="ALC43261.1"/>
    <property type="molecule type" value="Genomic_DNA"/>
</dbReference>
<dbReference type="SMART" id="SM00131">
    <property type="entry name" value="KU"/>
    <property type="match status" value="2"/>
</dbReference>
<keyword evidence="8" id="KW-1185">Reference proteome</keyword>
<dbReference type="OMA" id="CRLQPDF"/>
<dbReference type="Proteomes" id="UP000494163">
    <property type="component" value="Chromosome 3L"/>
</dbReference>
<dbReference type="GO" id="GO:0004867">
    <property type="term" value="F:serine-type endopeptidase inhibitor activity"/>
    <property type="evidence" value="ECO:0007669"/>
    <property type="project" value="UniProtKB-KW"/>
</dbReference>
<evidence type="ECO:0000313" key="8">
    <source>
        <dbReference type="Proteomes" id="UP000494163"/>
    </source>
</evidence>
<feature type="domain" description="BPTI/Kunitz inhibitor" evidence="6">
    <location>
        <begin position="56"/>
        <end position="112"/>
    </location>
</feature>
<dbReference type="InterPro" id="IPR036880">
    <property type="entry name" value="Kunitz_BPTI_sf"/>
</dbReference>
<proteinExistence type="predicted"/>
<accession>A0A0M5J0R1</accession>
<evidence type="ECO:0000256" key="1">
    <source>
        <dbReference type="ARBA" id="ARBA00004613"/>
    </source>
</evidence>
<evidence type="ECO:0000259" key="6">
    <source>
        <dbReference type="PROSITE" id="PS50279"/>
    </source>
</evidence>
<comment type="subcellular location">
    <subcellularLocation>
        <location evidence="1">Secreted</location>
    </subcellularLocation>
</comment>
<dbReference type="Gene3D" id="4.10.410.10">
    <property type="entry name" value="Pancreatic trypsin inhibitor Kunitz domain"/>
    <property type="match status" value="2"/>
</dbReference>
<evidence type="ECO:0000313" key="7">
    <source>
        <dbReference type="EMBL" id="ALC43261.1"/>
    </source>
</evidence>
<keyword evidence="3" id="KW-0646">Protease inhibitor</keyword>
<dbReference type="OrthoDB" id="4473401at2759"/>
<keyword evidence="5" id="KW-1015">Disulfide bond</keyword>
<dbReference type="SMR" id="A0A0M5J0R1"/>
<gene>
    <name evidence="7" type="ORF">Dbus_chr3Lg427</name>
</gene>
<sequence>MGAFDRYRICLKQRIMWYYNPRIGNCQPLEFKGCGGNGNRYCSLKDCQTNCRQQNCQSSRNVGVSSYSNCILTKRLMWYYNPTIRDCLPLDFRGCGGNGNRYCSLKDCQQSCKHT</sequence>
<evidence type="ECO:0000256" key="2">
    <source>
        <dbReference type="ARBA" id="ARBA00022525"/>
    </source>
</evidence>
<dbReference type="PANTHER" id="PTHR10083">
    <property type="entry name" value="KUNITZ-TYPE PROTEASE INHIBITOR-RELATED"/>
    <property type="match status" value="1"/>
</dbReference>
<dbReference type="GO" id="GO:0005615">
    <property type="term" value="C:extracellular space"/>
    <property type="evidence" value="ECO:0007669"/>
    <property type="project" value="TreeGrafter"/>
</dbReference>
<evidence type="ECO:0000256" key="5">
    <source>
        <dbReference type="ARBA" id="ARBA00023157"/>
    </source>
</evidence>
<dbReference type="Pfam" id="PF00014">
    <property type="entry name" value="Kunitz_BPTI"/>
    <property type="match status" value="2"/>
</dbReference>